<dbReference type="EMBL" id="JAWZSR010000009">
    <property type="protein sequence ID" value="MDX8047155.1"/>
    <property type="molecule type" value="Genomic_DNA"/>
</dbReference>
<evidence type="ECO:0000313" key="2">
    <source>
        <dbReference type="Proteomes" id="UP001277972"/>
    </source>
</evidence>
<protein>
    <submittedName>
        <fullName evidence="1">Uncharacterized protein</fullName>
    </submittedName>
</protein>
<organism evidence="1 2">
    <name type="scientific">Gracilibacillus pellucidus</name>
    <dbReference type="NCBI Taxonomy" id="3095368"/>
    <lineage>
        <taxon>Bacteria</taxon>
        <taxon>Bacillati</taxon>
        <taxon>Bacillota</taxon>
        <taxon>Bacilli</taxon>
        <taxon>Bacillales</taxon>
        <taxon>Bacillaceae</taxon>
        <taxon>Gracilibacillus</taxon>
    </lineage>
</organism>
<keyword evidence="2" id="KW-1185">Reference proteome</keyword>
<dbReference type="Proteomes" id="UP001277972">
    <property type="component" value="Unassembled WGS sequence"/>
</dbReference>
<proteinExistence type="predicted"/>
<gene>
    <name evidence="1" type="ORF">SH601_14275</name>
</gene>
<name>A0ACC6M833_9BACI</name>
<reference evidence="1" key="1">
    <citation type="submission" date="2023-11" db="EMBL/GenBank/DDBJ databases">
        <title>Gracilibacillus pellucida a moderately halophilic bacterium isolated from saline soil in Xinjiang province.</title>
        <authorList>
            <person name="Zhang Z."/>
            <person name="Tan F."/>
            <person name="Wang Y."/>
            <person name="Xia M."/>
        </authorList>
    </citation>
    <scope>NUCLEOTIDE SEQUENCE</scope>
    <source>
        <strain evidence="1">S3-1-1</strain>
    </source>
</reference>
<sequence>MEYIDQEEMKDVKKMHVIQLNLFVLFSVTIFLLGIYSGDVLFRYSVIMLLLIFLIVPELYTALTGDTIGTRFVRYKNELDREMYGERLWRRKAWNRVIANSILWISIIALINLGGYVKPSVLILSILSTWIVFCIKEFMDMKKY</sequence>
<comment type="caution">
    <text evidence="1">The sequence shown here is derived from an EMBL/GenBank/DDBJ whole genome shotgun (WGS) entry which is preliminary data.</text>
</comment>
<accession>A0ACC6M833</accession>
<evidence type="ECO:0000313" key="1">
    <source>
        <dbReference type="EMBL" id="MDX8047155.1"/>
    </source>
</evidence>